<proteinExistence type="predicted"/>
<dbReference type="EMBL" id="KV011892">
    <property type="protein sequence ID" value="KZV25318.1"/>
    <property type="molecule type" value="Genomic_DNA"/>
</dbReference>
<evidence type="ECO:0000256" key="1">
    <source>
        <dbReference type="SAM" id="MobiDB-lite"/>
    </source>
</evidence>
<organism evidence="2 3">
    <name type="scientific">Dorcoceras hygrometricum</name>
    <dbReference type="NCBI Taxonomy" id="472368"/>
    <lineage>
        <taxon>Eukaryota</taxon>
        <taxon>Viridiplantae</taxon>
        <taxon>Streptophyta</taxon>
        <taxon>Embryophyta</taxon>
        <taxon>Tracheophyta</taxon>
        <taxon>Spermatophyta</taxon>
        <taxon>Magnoliopsida</taxon>
        <taxon>eudicotyledons</taxon>
        <taxon>Gunneridae</taxon>
        <taxon>Pentapetalae</taxon>
        <taxon>asterids</taxon>
        <taxon>lamiids</taxon>
        <taxon>Lamiales</taxon>
        <taxon>Gesneriaceae</taxon>
        <taxon>Didymocarpoideae</taxon>
        <taxon>Trichosporeae</taxon>
        <taxon>Loxocarpinae</taxon>
        <taxon>Dorcoceras</taxon>
    </lineage>
</organism>
<keyword evidence="3" id="KW-1185">Reference proteome</keyword>
<name>A0A2Z7AVE6_9LAMI</name>
<sequence length="285" mass="31281">MQSGPARDTYTILLESSVLTQNLQYFIRSGLFSVCKCSTGGIPVCAHYEAQCLMFKSLVDTGLEGFLAATGSVYEDAVVDFFVNAKVDEMRIRFSASAVPFRASSKKREMKIEYRLLHDIVAKALCAKAGSFDMVTMTPAGETSKTSGDATSETEGGQSKATKTMGMRKRKPSVGKRKAKKPDTTSAPSMAITKKRRTKRTKTVQPSIGHRMEPQPRLVPRNQMDDEDLFTSEIPEGTLAQTIDIEDRVNNDPFIMAEPMVRSEENPGFGLVVASVEFAVELLGL</sequence>
<feature type="compositionally biased region" description="Basic residues" evidence="1">
    <location>
        <begin position="193"/>
        <end position="202"/>
    </location>
</feature>
<feature type="compositionally biased region" description="Basic residues" evidence="1">
    <location>
        <begin position="166"/>
        <end position="180"/>
    </location>
</feature>
<dbReference type="AlphaFoldDB" id="A0A2Z7AVE6"/>
<feature type="compositionally biased region" description="Polar residues" evidence="1">
    <location>
        <begin position="141"/>
        <end position="162"/>
    </location>
</feature>
<evidence type="ECO:0000313" key="2">
    <source>
        <dbReference type="EMBL" id="KZV25318.1"/>
    </source>
</evidence>
<reference evidence="2 3" key="1">
    <citation type="journal article" date="2015" name="Proc. Natl. Acad. Sci. U.S.A.">
        <title>The resurrection genome of Boea hygrometrica: A blueprint for survival of dehydration.</title>
        <authorList>
            <person name="Xiao L."/>
            <person name="Yang G."/>
            <person name="Zhang L."/>
            <person name="Yang X."/>
            <person name="Zhao S."/>
            <person name="Ji Z."/>
            <person name="Zhou Q."/>
            <person name="Hu M."/>
            <person name="Wang Y."/>
            <person name="Chen M."/>
            <person name="Xu Y."/>
            <person name="Jin H."/>
            <person name="Xiao X."/>
            <person name="Hu G."/>
            <person name="Bao F."/>
            <person name="Hu Y."/>
            <person name="Wan P."/>
            <person name="Li L."/>
            <person name="Deng X."/>
            <person name="Kuang T."/>
            <person name="Xiang C."/>
            <person name="Zhu J.K."/>
            <person name="Oliver M.J."/>
            <person name="He Y."/>
        </authorList>
    </citation>
    <scope>NUCLEOTIDE SEQUENCE [LARGE SCALE GENOMIC DNA]</scope>
    <source>
        <strain evidence="3">cv. XS01</strain>
    </source>
</reference>
<feature type="region of interest" description="Disordered" evidence="1">
    <location>
        <begin position="140"/>
        <end position="219"/>
    </location>
</feature>
<dbReference type="Proteomes" id="UP000250235">
    <property type="component" value="Unassembled WGS sequence"/>
</dbReference>
<dbReference type="OrthoDB" id="1751168at2759"/>
<accession>A0A2Z7AVE6</accession>
<evidence type="ECO:0000313" key="3">
    <source>
        <dbReference type="Proteomes" id="UP000250235"/>
    </source>
</evidence>
<protein>
    <submittedName>
        <fullName evidence="2">Mediator of RNA polymerase II transcription subunit 12-like</fullName>
    </submittedName>
</protein>
<gene>
    <name evidence="2" type="ORF">F511_29504</name>
</gene>